<proteinExistence type="predicted"/>
<evidence type="ECO:0000313" key="3">
    <source>
        <dbReference type="Proteomes" id="UP000078389"/>
    </source>
</evidence>
<dbReference type="AlphaFoldDB" id="A0A178I3R0"/>
<comment type="caution">
    <text evidence="2">The sequence shown here is derived from an EMBL/GenBank/DDBJ whole genome shotgun (WGS) entry which is preliminary data.</text>
</comment>
<sequence>MQALTRTMQAIAARRPRGLVSEDMRVAAEALLFEALAFSAGGRHRDLPVAAPDCAALAGQLSAALAAMMAFEARYSQWDARFAEPVWMADDHRIRRLKRLAPKPGSKAAVKAAARAEMEAAAQAARMVEIRARLAQRLAQSRRHDPRFETDADPAGARAGAAPSDAPGLPENIPSIRFI</sequence>
<feature type="compositionally biased region" description="Low complexity" evidence="1">
    <location>
        <begin position="153"/>
        <end position="168"/>
    </location>
</feature>
<organism evidence="2 3">
    <name type="scientific">Devosia elaeis</name>
    <dbReference type="NCBI Taxonomy" id="1770058"/>
    <lineage>
        <taxon>Bacteria</taxon>
        <taxon>Pseudomonadati</taxon>
        <taxon>Pseudomonadota</taxon>
        <taxon>Alphaproteobacteria</taxon>
        <taxon>Hyphomicrobiales</taxon>
        <taxon>Devosiaceae</taxon>
        <taxon>Devosia</taxon>
    </lineage>
</organism>
<reference evidence="2 3" key="1">
    <citation type="submission" date="2016-03" db="EMBL/GenBank/DDBJ databases">
        <title>Genome sequencing of Devosia sp. S37.</title>
        <authorList>
            <person name="Mohd Nor M."/>
        </authorList>
    </citation>
    <scope>NUCLEOTIDE SEQUENCE [LARGE SCALE GENOMIC DNA]</scope>
    <source>
        <strain evidence="2 3">S37</strain>
    </source>
</reference>
<evidence type="ECO:0000313" key="2">
    <source>
        <dbReference type="EMBL" id="OAM80237.1"/>
    </source>
</evidence>
<keyword evidence="3" id="KW-1185">Reference proteome</keyword>
<evidence type="ECO:0000256" key="1">
    <source>
        <dbReference type="SAM" id="MobiDB-lite"/>
    </source>
</evidence>
<dbReference type="EMBL" id="LVVY01000055">
    <property type="protein sequence ID" value="OAM80237.1"/>
    <property type="molecule type" value="Genomic_DNA"/>
</dbReference>
<protein>
    <submittedName>
        <fullName evidence="2">Uncharacterized protein</fullName>
    </submittedName>
</protein>
<gene>
    <name evidence="2" type="ORF">A3840_01790</name>
</gene>
<dbReference type="Proteomes" id="UP000078389">
    <property type="component" value="Unassembled WGS sequence"/>
</dbReference>
<accession>A0A178I3R0</accession>
<feature type="region of interest" description="Disordered" evidence="1">
    <location>
        <begin position="138"/>
        <end position="179"/>
    </location>
</feature>
<name>A0A178I3R0_9HYPH</name>